<proteinExistence type="predicted"/>
<feature type="coiled-coil region" evidence="1">
    <location>
        <begin position="123"/>
        <end position="150"/>
    </location>
</feature>
<evidence type="ECO:0000256" key="1">
    <source>
        <dbReference type="SAM" id="Coils"/>
    </source>
</evidence>
<comment type="caution">
    <text evidence="2">The sequence shown here is derived from an EMBL/GenBank/DDBJ whole genome shotgun (WGS) entry which is preliminary data.</text>
</comment>
<dbReference type="Pfam" id="PF14384">
    <property type="entry name" value="BrnA_antitoxin"/>
    <property type="match status" value="1"/>
</dbReference>
<evidence type="ECO:0000313" key="2">
    <source>
        <dbReference type="EMBL" id="MCV2872369.1"/>
    </source>
</evidence>
<name>A0ABT2ZMK8_9RHOB</name>
<gene>
    <name evidence="2" type="ORF">OEZ71_08680</name>
</gene>
<evidence type="ECO:0000313" key="3">
    <source>
        <dbReference type="Proteomes" id="UP001652564"/>
    </source>
</evidence>
<sequence>MTRQTKAEKERIAAYHELAETMRGLEADLRWGLNDSLRLPHAWRAIAEGPAVPGKVKVTLRLDEDVVAFFRAMGAGYLTRMNAVLRTFMLARLAGLVTGPEDVRYAPTHAEEMKALTREILDHAIAETDAREAREKAAEEKKELEGMRKFRDYRLGK</sequence>
<dbReference type="Proteomes" id="UP001652564">
    <property type="component" value="Unassembled WGS sequence"/>
</dbReference>
<dbReference type="InterPro" id="IPR025528">
    <property type="entry name" value="BrnA_antitoxin"/>
</dbReference>
<protein>
    <submittedName>
        <fullName evidence="2">BrnA antitoxin family protein</fullName>
    </submittedName>
</protein>
<keyword evidence="1" id="KW-0175">Coiled coil</keyword>
<dbReference type="RefSeq" id="WP_263739552.1">
    <property type="nucleotide sequence ID" value="NZ_JAOWKZ010000002.1"/>
</dbReference>
<keyword evidence="3" id="KW-1185">Reference proteome</keyword>
<accession>A0ABT2ZMK8</accession>
<reference evidence="2 3" key="1">
    <citation type="submission" date="2022-10" db="EMBL/GenBank/DDBJ databases">
        <title>Defluviimonas sp. nov., isolated from ocean surface sediments.</title>
        <authorList>
            <person name="He W."/>
            <person name="Wang L."/>
            <person name="Zhang D.-F."/>
        </authorList>
    </citation>
    <scope>NUCLEOTIDE SEQUENCE [LARGE SCALE GENOMIC DNA]</scope>
    <source>
        <strain evidence="2 3">WL0050</strain>
    </source>
</reference>
<organism evidence="2 3">
    <name type="scientific">Albidovulum litorale</name>
    <dbReference type="NCBI Taxonomy" id="2984134"/>
    <lineage>
        <taxon>Bacteria</taxon>
        <taxon>Pseudomonadati</taxon>
        <taxon>Pseudomonadota</taxon>
        <taxon>Alphaproteobacteria</taxon>
        <taxon>Rhodobacterales</taxon>
        <taxon>Paracoccaceae</taxon>
        <taxon>Albidovulum</taxon>
    </lineage>
</organism>
<dbReference type="EMBL" id="JAOWKZ010000002">
    <property type="protein sequence ID" value="MCV2872369.1"/>
    <property type="molecule type" value="Genomic_DNA"/>
</dbReference>